<sequence length="156" mass="17225">MLIMIVAVGGEVLLRLVFRVSVGGTSEVARFSFVWLTFIGSVCAFRHRQHLSINLISDQLSLRAAKALDTLLCLLILVGCYYLVVYGLALTQRGWNQTSPTLGIRMGLVYSSIPISASLIAMYALCDVVRQSVEIWRGEDHKPIGGVQRKIEEVGE</sequence>
<feature type="transmembrane region" description="Helical" evidence="9">
    <location>
        <begin position="67"/>
        <end position="88"/>
    </location>
</feature>
<keyword evidence="6 9" id="KW-1133">Transmembrane helix</keyword>
<comment type="caution">
    <text evidence="9">Lacks conserved residue(s) required for the propagation of feature annotation.</text>
</comment>
<dbReference type="Pfam" id="PF04290">
    <property type="entry name" value="DctQ"/>
    <property type="match status" value="1"/>
</dbReference>
<evidence type="ECO:0000256" key="4">
    <source>
        <dbReference type="ARBA" id="ARBA00022519"/>
    </source>
</evidence>
<name>A0ABU1HJ09_9GAMM</name>
<protein>
    <recommendedName>
        <fullName evidence="9">TRAP transporter small permease protein</fullName>
    </recommendedName>
</protein>
<gene>
    <name evidence="11" type="ORF">QC821_19570</name>
</gene>
<keyword evidence="12" id="KW-1185">Reference proteome</keyword>
<keyword evidence="5 9" id="KW-0812">Transmembrane</keyword>
<reference evidence="11 12" key="1">
    <citation type="submission" date="2023-04" db="EMBL/GenBank/DDBJ databases">
        <title>A long-awaited taxogenomic arrangement of the family Halomonadaceae.</title>
        <authorList>
            <person name="De La Haba R."/>
            <person name="Chuvochina M."/>
            <person name="Wittouck S."/>
            <person name="Arahal D.R."/>
            <person name="Sanchez-Porro C."/>
            <person name="Hugenholtz P."/>
            <person name="Ventosa A."/>
        </authorList>
    </citation>
    <scope>NUCLEOTIDE SEQUENCE [LARGE SCALE GENOMIC DNA]</scope>
    <source>
        <strain evidence="11 12">DSM 26770</strain>
    </source>
</reference>
<accession>A0ABU1HJ09</accession>
<evidence type="ECO:0000256" key="3">
    <source>
        <dbReference type="ARBA" id="ARBA00022475"/>
    </source>
</evidence>
<feature type="domain" description="Tripartite ATP-independent periplasmic transporters DctQ component" evidence="10">
    <location>
        <begin position="4"/>
        <end position="131"/>
    </location>
</feature>
<dbReference type="PANTHER" id="PTHR35011:SF2">
    <property type="entry name" value="2,3-DIKETO-L-GULONATE TRAP TRANSPORTER SMALL PERMEASE PROTEIN YIAM"/>
    <property type="match status" value="1"/>
</dbReference>
<evidence type="ECO:0000313" key="11">
    <source>
        <dbReference type="EMBL" id="MDR5907480.1"/>
    </source>
</evidence>
<feature type="transmembrane region" description="Helical" evidence="9">
    <location>
        <begin position="108"/>
        <end position="126"/>
    </location>
</feature>
<dbReference type="RefSeq" id="WP_309724871.1">
    <property type="nucleotide sequence ID" value="NZ_JARWAM010000019.1"/>
</dbReference>
<organism evidence="11 12">
    <name type="scientific">Franzmannia qiaohouensis</name>
    <dbReference type="NCBI Taxonomy" id="1329370"/>
    <lineage>
        <taxon>Bacteria</taxon>
        <taxon>Pseudomonadati</taxon>
        <taxon>Pseudomonadota</taxon>
        <taxon>Gammaproteobacteria</taxon>
        <taxon>Oceanospirillales</taxon>
        <taxon>Halomonadaceae</taxon>
        <taxon>Franzmannia</taxon>
    </lineage>
</organism>
<evidence type="ECO:0000256" key="1">
    <source>
        <dbReference type="ARBA" id="ARBA00004429"/>
    </source>
</evidence>
<evidence type="ECO:0000256" key="2">
    <source>
        <dbReference type="ARBA" id="ARBA00022448"/>
    </source>
</evidence>
<evidence type="ECO:0000256" key="5">
    <source>
        <dbReference type="ARBA" id="ARBA00022692"/>
    </source>
</evidence>
<proteinExistence type="inferred from homology"/>
<evidence type="ECO:0000313" key="12">
    <source>
        <dbReference type="Proteomes" id="UP001251374"/>
    </source>
</evidence>
<keyword evidence="4 9" id="KW-0997">Cell inner membrane</keyword>
<evidence type="ECO:0000256" key="8">
    <source>
        <dbReference type="ARBA" id="ARBA00038436"/>
    </source>
</evidence>
<evidence type="ECO:0000256" key="6">
    <source>
        <dbReference type="ARBA" id="ARBA00022989"/>
    </source>
</evidence>
<evidence type="ECO:0000256" key="7">
    <source>
        <dbReference type="ARBA" id="ARBA00023136"/>
    </source>
</evidence>
<dbReference type="EMBL" id="JARWAM010000019">
    <property type="protein sequence ID" value="MDR5907480.1"/>
    <property type="molecule type" value="Genomic_DNA"/>
</dbReference>
<dbReference type="InterPro" id="IPR055348">
    <property type="entry name" value="DctQ"/>
</dbReference>
<evidence type="ECO:0000259" key="10">
    <source>
        <dbReference type="Pfam" id="PF04290"/>
    </source>
</evidence>
<comment type="similarity">
    <text evidence="8 9">Belongs to the TRAP transporter small permease family.</text>
</comment>
<keyword evidence="7 9" id="KW-0472">Membrane</keyword>
<comment type="subcellular location">
    <subcellularLocation>
        <location evidence="1 9">Cell inner membrane</location>
        <topology evidence="1 9">Multi-pass membrane protein</topology>
    </subcellularLocation>
</comment>
<comment type="subunit">
    <text evidence="9">The complex comprises the extracytoplasmic solute receptor protein and the two transmembrane proteins.</text>
</comment>
<keyword evidence="3" id="KW-1003">Cell membrane</keyword>
<dbReference type="PANTHER" id="PTHR35011">
    <property type="entry name" value="2,3-DIKETO-L-GULONATE TRAP TRANSPORTER SMALL PERMEASE PROTEIN YIAM"/>
    <property type="match status" value="1"/>
</dbReference>
<comment type="function">
    <text evidence="9">Part of the tripartite ATP-independent periplasmic (TRAP) transport system.</text>
</comment>
<dbReference type="Proteomes" id="UP001251374">
    <property type="component" value="Unassembled WGS sequence"/>
</dbReference>
<dbReference type="InterPro" id="IPR007387">
    <property type="entry name" value="TRAP_DctQ"/>
</dbReference>
<evidence type="ECO:0000256" key="9">
    <source>
        <dbReference type="RuleBase" id="RU369079"/>
    </source>
</evidence>
<comment type="caution">
    <text evidence="11">The sequence shown here is derived from an EMBL/GenBank/DDBJ whole genome shotgun (WGS) entry which is preliminary data.</text>
</comment>
<keyword evidence="2 9" id="KW-0813">Transport</keyword>